<dbReference type="InterPro" id="IPR044730">
    <property type="entry name" value="RNase_H-like_dom_plant"/>
</dbReference>
<keyword evidence="1" id="KW-0472">Membrane</keyword>
<proteinExistence type="predicted"/>
<dbReference type="GO" id="GO:0003676">
    <property type="term" value="F:nucleic acid binding"/>
    <property type="evidence" value="ECO:0007669"/>
    <property type="project" value="InterPro"/>
</dbReference>
<dbReference type="InterPro" id="IPR052929">
    <property type="entry name" value="RNase_H-like_EbsB-rel"/>
</dbReference>
<evidence type="ECO:0000256" key="1">
    <source>
        <dbReference type="SAM" id="Phobius"/>
    </source>
</evidence>
<dbReference type="InterPro" id="IPR002156">
    <property type="entry name" value="RNaseH_domain"/>
</dbReference>
<gene>
    <name evidence="3" type="ORF">Dsin_032457</name>
</gene>
<evidence type="ECO:0000313" key="3">
    <source>
        <dbReference type="EMBL" id="KAK3185171.1"/>
    </source>
</evidence>
<feature type="domain" description="RNase H type-1" evidence="2">
    <location>
        <begin position="96"/>
        <end position="192"/>
    </location>
</feature>
<dbReference type="PANTHER" id="PTHR47074">
    <property type="entry name" value="BNAC02G40300D PROTEIN"/>
    <property type="match status" value="1"/>
</dbReference>
<organism evidence="3 4">
    <name type="scientific">Dipteronia sinensis</name>
    <dbReference type="NCBI Taxonomy" id="43782"/>
    <lineage>
        <taxon>Eukaryota</taxon>
        <taxon>Viridiplantae</taxon>
        <taxon>Streptophyta</taxon>
        <taxon>Embryophyta</taxon>
        <taxon>Tracheophyta</taxon>
        <taxon>Spermatophyta</taxon>
        <taxon>Magnoliopsida</taxon>
        <taxon>eudicotyledons</taxon>
        <taxon>Gunneridae</taxon>
        <taxon>Pentapetalae</taxon>
        <taxon>rosids</taxon>
        <taxon>malvids</taxon>
        <taxon>Sapindales</taxon>
        <taxon>Sapindaceae</taxon>
        <taxon>Hippocastanoideae</taxon>
        <taxon>Acereae</taxon>
        <taxon>Dipteronia</taxon>
    </lineage>
</organism>
<keyword evidence="1" id="KW-0812">Transmembrane</keyword>
<comment type="caution">
    <text evidence="3">The sequence shown here is derived from an EMBL/GenBank/DDBJ whole genome shotgun (WGS) entry which is preliminary data.</text>
</comment>
<keyword evidence="1" id="KW-1133">Transmembrane helix</keyword>
<accession>A0AAD9ZN96</accession>
<name>A0AAD9ZN96_9ROSI</name>
<feature type="transmembrane region" description="Helical" evidence="1">
    <location>
        <begin position="128"/>
        <end position="148"/>
    </location>
</feature>
<sequence length="192" mass="21528">MDVTLLRLDATPKVGFDNSNLRQCNEKTCPKTTLEPQGLQCAKRLCKENQRLAEEYMRLLNVYSFYDQDSQALMEIGNEVDDKAKEAETMVHNLEVGFGLMIRDHNDHVRRSSIQSLMASFSPRIAEAIAIFQGMVLAVNFGLLPLVVESDAKFMIDMINGGVTPQANIGVIIHDILSLLSKFHISLSFVPR</sequence>
<dbReference type="Pfam" id="PF13456">
    <property type="entry name" value="RVT_3"/>
    <property type="match status" value="1"/>
</dbReference>
<dbReference type="CDD" id="cd06222">
    <property type="entry name" value="RNase_H_like"/>
    <property type="match status" value="1"/>
</dbReference>
<dbReference type="AlphaFoldDB" id="A0AAD9ZN96"/>
<protein>
    <recommendedName>
        <fullName evidence="2">RNase H type-1 domain-containing protein</fullName>
    </recommendedName>
</protein>
<dbReference type="GO" id="GO:0004523">
    <property type="term" value="F:RNA-DNA hybrid ribonuclease activity"/>
    <property type="evidence" value="ECO:0007669"/>
    <property type="project" value="InterPro"/>
</dbReference>
<keyword evidence="4" id="KW-1185">Reference proteome</keyword>
<dbReference type="EMBL" id="JANJYJ010000010">
    <property type="protein sequence ID" value="KAK3185171.1"/>
    <property type="molecule type" value="Genomic_DNA"/>
</dbReference>
<dbReference type="Proteomes" id="UP001281410">
    <property type="component" value="Unassembled WGS sequence"/>
</dbReference>
<dbReference type="InterPro" id="IPR036397">
    <property type="entry name" value="RNaseH_sf"/>
</dbReference>
<dbReference type="Gene3D" id="3.30.420.10">
    <property type="entry name" value="Ribonuclease H-like superfamily/Ribonuclease H"/>
    <property type="match status" value="1"/>
</dbReference>
<evidence type="ECO:0000313" key="4">
    <source>
        <dbReference type="Proteomes" id="UP001281410"/>
    </source>
</evidence>
<dbReference type="PANTHER" id="PTHR47074:SF11">
    <property type="entry name" value="REVERSE TRANSCRIPTASE-LIKE PROTEIN"/>
    <property type="match status" value="1"/>
</dbReference>
<evidence type="ECO:0000259" key="2">
    <source>
        <dbReference type="Pfam" id="PF13456"/>
    </source>
</evidence>
<reference evidence="3" key="1">
    <citation type="journal article" date="2023" name="Plant J.">
        <title>Genome sequences and population genomics provide insights into the demographic history, inbreeding, and mutation load of two 'living fossil' tree species of Dipteronia.</title>
        <authorList>
            <person name="Feng Y."/>
            <person name="Comes H.P."/>
            <person name="Chen J."/>
            <person name="Zhu S."/>
            <person name="Lu R."/>
            <person name="Zhang X."/>
            <person name="Li P."/>
            <person name="Qiu J."/>
            <person name="Olsen K.M."/>
            <person name="Qiu Y."/>
        </authorList>
    </citation>
    <scope>NUCLEOTIDE SEQUENCE</scope>
    <source>
        <strain evidence="3">NBL</strain>
    </source>
</reference>